<keyword evidence="2" id="KW-1133">Transmembrane helix</keyword>
<feature type="domain" description="Plastocyanin-like" evidence="3">
    <location>
        <begin position="431"/>
        <end position="528"/>
    </location>
</feature>
<dbReference type="Pfam" id="PF07732">
    <property type="entry name" value="Cu-oxidase_3"/>
    <property type="match status" value="1"/>
</dbReference>
<feature type="transmembrane region" description="Helical" evidence="2">
    <location>
        <begin position="82"/>
        <end position="101"/>
    </location>
</feature>
<feature type="region of interest" description="Disordered" evidence="1">
    <location>
        <begin position="287"/>
        <end position="313"/>
    </location>
</feature>
<name>A0A220MKX3_9BACL</name>
<feature type="transmembrane region" description="Helical" evidence="2">
    <location>
        <begin position="191"/>
        <end position="208"/>
    </location>
</feature>
<dbReference type="InterPro" id="IPR001117">
    <property type="entry name" value="Cu-oxidase_2nd"/>
</dbReference>
<proteinExistence type="predicted"/>
<feature type="transmembrane region" description="Helical" evidence="2">
    <location>
        <begin position="161"/>
        <end position="185"/>
    </location>
</feature>
<dbReference type="PANTHER" id="PTHR11709:SF482">
    <property type="entry name" value="COPPER-CONTAINING NITRITE REDUCTASE"/>
    <property type="match status" value="1"/>
</dbReference>
<dbReference type="InterPro" id="IPR045087">
    <property type="entry name" value="Cu-oxidase_fam"/>
</dbReference>
<feature type="domain" description="Plastocyanin-like" evidence="5">
    <location>
        <begin position="317"/>
        <end position="424"/>
    </location>
</feature>
<dbReference type="Proteomes" id="UP000197781">
    <property type="component" value="Chromosome"/>
</dbReference>
<evidence type="ECO:0000259" key="4">
    <source>
        <dbReference type="Pfam" id="PF07731"/>
    </source>
</evidence>
<gene>
    <name evidence="6" type="ORF">BP422_20895</name>
</gene>
<dbReference type="Pfam" id="PF00394">
    <property type="entry name" value="Cu-oxidase"/>
    <property type="match status" value="1"/>
</dbReference>
<feature type="transmembrane region" description="Helical" evidence="2">
    <location>
        <begin position="49"/>
        <end position="70"/>
    </location>
</feature>
<dbReference type="RefSeq" id="WP_088909420.1">
    <property type="nucleotide sequence ID" value="NZ_CP018145.1"/>
</dbReference>
<dbReference type="InterPro" id="IPR011707">
    <property type="entry name" value="Cu-oxidase-like_N"/>
</dbReference>
<evidence type="ECO:0000256" key="2">
    <source>
        <dbReference type="SAM" id="Phobius"/>
    </source>
</evidence>
<keyword evidence="2" id="KW-0472">Membrane</keyword>
<dbReference type="CDD" id="cd04206">
    <property type="entry name" value="CuRO_1_LCC_like"/>
    <property type="match status" value="1"/>
</dbReference>
<sequence>MADFEVLAGIHQGLFLVLLIVMLVPTIMANQLVFRPTKRAFISSARITLCFLWSALFVFAGHLVMTWVLFESFGWLYIKDKLLGFLPFILVPLLCCLLSAFPRLWELTGKGGRESRQSQVDTDYTRILLQEKNVRPVKTNSPDLDDTLDAEWRGDASSPELLVPLQATVLGCLIALFLQVFFPAVTLEPSILFLAWGVLLAGVSLLWIQQSWQHQYHSTAENWAKPRRLLRFIRFAAFLLMTALLAAIWGNQAMIVSRLPDHPSLGGQNQDDHALPEFVFPVQASAHSMPSSGKLRSVDEPTEPKQGNPDRTFSLNAQKTTIRQASGKTVEAWTLNGQYPGPELRMKQGELVEITLLNKDISEGIDIHWHGMQTPGSYGRITKGEKSVFRFRAEQTGTYWYHSHQKISGQAVNGLFGALVIEAADATTTGVPIRDIAMIHHKDEKAGAMLNGSDTRKIETVTPGTTVRLRFINAENGPVTYLLQGTPFQVVAIDGTDVNEPNLIANQALQPGAGGRYDIQFTMPNRPVLFAPAANQHDKGLLLSPDGSKVAVPFLNAELSVFDPARYGSPTALPFDLSSHFDREYQLLIDGQYGFYNGKFERVSTVNGGLLPNTRMMLEEGDLIKLTFVNRSFQDQSLYLHGHHMLILSRDGKKVTGSPWWTDTLQIAPGETYEVAFRANNPGVSMEESLPEDETAFGIAIPLVYEEHLQKENSSP</sequence>
<dbReference type="AlphaFoldDB" id="A0A220MKX3"/>
<evidence type="ECO:0000259" key="3">
    <source>
        <dbReference type="Pfam" id="PF00394"/>
    </source>
</evidence>
<dbReference type="CDD" id="cd04202">
    <property type="entry name" value="CuRO_D2_2dMcoN_like"/>
    <property type="match status" value="1"/>
</dbReference>
<evidence type="ECO:0000256" key="1">
    <source>
        <dbReference type="SAM" id="MobiDB-lite"/>
    </source>
</evidence>
<dbReference type="GO" id="GO:0005507">
    <property type="term" value="F:copper ion binding"/>
    <property type="evidence" value="ECO:0007669"/>
    <property type="project" value="InterPro"/>
</dbReference>
<accession>A0A220MKX3</accession>
<protein>
    <submittedName>
        <fullName evidence="6">Copper oxidase</fullName>
    </submittedName>
</protein>
<dbReference type="EMBL" id="CP018145">
    <property type="protein sequence ID" value="ASJ55794.1"/>
    <property type="molecule type" value="Genomic_DNA"/>
</dbReference>
<keyword evidence="2" id="KW-0812">Transmembrane</keyword>
<evidence type="ECO:0000313" key="6">
    <source>
        <dbReference type="EMBL" id="ASJ55794.1"/>
    </source>
</evidence>
<dbReference type="InterPro" id="IPR011706">
    <property type="entry name" value="Cu-oxidase_C"/>
</dbReference>
<feature type="domain" description="Plastocyanin-like" evidence="4">
    <location>
        <begin position="615"/>
        <end position="685"/>
    </location>
</feature>
<organism evidence="6 7">
    <name type="scientific">Brevibacillus formosus</name>
    <dbReference type="NCBI Taxonomy" id="54913"/>
    <lineage>
        <taxon>Bacteria</taxon>
        <taxon>Bacillati</taxon>
        <taxon>Bacillota</taxon>
        <taxon>Bacilli</taxon>
        <taxon>Bacillales</taxon>
        <taxon>Paenibacillaceae</taxon>
        <taxon>Brevibacillus</taxon>
    </lineage>
</organism>
<dbReference type="SUPFAM" id="SSF49503">
    <property type="entry name" value="Cupredoxins"/>
    <property type="match status" value="3"/>
</dbReference>
<evidence type="ECO:0000259" key="5">
    <source>
        <dbReference type="Pfam" id="PF07732"/>
    </source>
</evidence>
<feature type="transmembrane region" description="Helical" evidence="2">
    <location>
        <begin position="6"/>
        <end position="28"/>
    </location>
</feature>
<evidence type="ECO:0000313" key="7">
    <source>
        <dbReference type="Proteomes" id="UP000197781"/>
    </source>
</evidence>
<dbReference type="GO" id="GO:0016491">
    <property type="term" value="F:oxidoreductase activity"/>
    <property type="evidence" value="ECO:0007669"/>
    <property type="project" value="InterPro"/>
</dbReference>
<dbReference type="InterPro" id="IPR008972">
    <property type="entry name" value="Cupredoxin"/>
</dbReference>
<dbReference type="Gene3D" id="2.60.40.420">
    <property type="entry name" value="Cupredoxins - blue copper proteins"/>
    <property type="match status" value="3"/>
</dbReference>
<reference evidence="6 7" key="1">
    <citation type="submission" date="2016-11" db="EMBL/GenBank/DDBJ databases">
        <authorList>
            <person name="Jaros S."/>
            <person name="Januszkiewicz K."/>
            <person name="Wedrychowicz H."/>
        </authorList>
    </citation>
    <scope>NUCLEOTIDE SEQUENCE [LARGE SCALE GENOMIC DNA]</scope>
    <source>
        <strain evidence="6 7">NF2</strain>
    </source>
</reference>
<dbReference type="KEGG" id="bfm:BP422_20895"/>
<dbReference type="PANTHER" id="PTHR11709">
    <property type="entry name" value="MULTI-COPPER OXIDASE"/>
    <property type="match status" value="1"/>
</dbReference>
<dbReference type="Pfam" id="PF07731">
    <property type="entry name" value="Cu-oxidase_2"/>
    <property type="match status" value="1"/>
</dbReference>
<feature type="transmembrane region" description="Helical" evidence="2">
    <location>
        <begin position="229"/>
        <end position="250"/>
    </location>
</feature>